<dbReference type="PANTHER" id="PTHR47668">
    <property type="entry name" value="DIENELACTONE HYDROLASE FAMILY PROTEIN (AFU_ORTHOLOGUE AFUA_6G01940)"/>
    <property type="match status" value="1"/>
</dbReference>
<gene>
    <name evidence="1" type="ORF">KHLLAP_LOCUS10492</name>
</gene>
<dbReference type="EMBL" id="CAUWAG010000013">
    <property type="protein sequence ID" value="CAJ2510024.1"/>
    <property type="molecule type" value="Genomic_DNA"/>
</dbReference>
<evidence type="ECO:0000313" key="1">
    <source>
        <dbReference type="EMBL" id="CAJ2510024.1"/>
    </source>
</evidence>
<proteinExistence type="predicted"/>
<accession>A0AAI8YMD3</accession>
<dbReference type="Proteomes" id="UP001295740">
    <property type="component" value="Unassembled WGS sequence"/>
</dbReference>
<comment type="caution">
    <text evidence="1">The sequence shown here is derived from an EMBL/GenBank/DDBJ whole genome shotgun (WGS) entry which is preliminary data.</text>
</comment>
<keyword evidence="2" id="KW-1185">Reference proteome</keyword>
<reference evidence="1" key="1">
    <citation type="submission" date="2023-10" db="EMBL/GenBank/DDBJ databases">
        <authorList>
            <person name="Hackl T."/>
        </authorList>
    </citation>
    <scope>NUCLEOTIDE SEQUENCE</scope>
</reference>
<name>A0AAI8YMD3_9PEZI</name>
<sequence length="76" mass="8577">MVHAGDAANVRIPTMMLASRDEPVDDVKRYEENLKVAKHVEVFGDQIHGFMSARGDLKDAKVKAEYERGYKLALFP</sequence>
<organism evidence="1 2">
    <name type="scientific">Anthostomella pinea</name>
    <dbReference type="NCBI Taxonomy" id="933095"/>
    <lineage>
        <taxon>Eukaryota</taxon>
        <taxon>Fungi</taxon>
        <taxon>Dikarya</taxon>
        <taxon>Ascomycota</taxon>
        <taxon>Pezizomycotina</taxon>
        <taxon>Sordariomycetes</taxon>
        <taxon>Xylariomycetidae</taxon>
        <taxon>Xylariales</taxon>
        <taxon>Xylariaceae</taxon>
        <taxon>Anthostomella</taxon>
    </lineage>
</organism>
<evidence type="ECO:0000313" key="2">
    <source>
        <dbReference type="Proteomes" id="UP001295740"/>
    </source>
</evidence>
<protein>
    <submittedName>
        <fullName evidence="1">Uu.00g059240.m01.CDS01</fullName>
    </submittedName>
</protein>
<dbReference type="PANTHER" id="PTHR47668:SF1">
    <property type="entry name" value="DIENELACTONE HYDROLASE DOMAIN-CONTAINING PROTEIN-RELATED"/>
    <property type="match status" value="1"/>
</dbReference>
<dbReference type="AlphaFoldDB" id="A0AAI8YMD3"/>